<evidence type="ECO:0000313" key="3">
    <source>
        <dbReference type="Proteomes" id="UP000324222"/>
    </source>
</evidence>
<dbReference type="AlphaFoldDB" id="A0A5B7FNB2"/>
<feature type="compositionally biased region" description="Gly residues" evidence="1">
    <location>
        <begin position="50"/>
        <end position="64"/>
    </location>
</feature>
<gene>
    <name evidence="2" type="ORF">E2C01_040263</name>
</gene>
<evidence type="ECO:0000313" key="2">
    <source>
        <dbReference type="EMBL" id="MPC46543.1"/>
    </source>
</evidence>
<evidence type="ECO:0000256" key="1">
    <source>
        <dbReference type="SAM" id="MobiDB-lite"/>
    </source>
</evidence>
<protein>
    <submittedName>
        <fullName evidence="2">Uncharacterized protein</fullName>
    </submittedName>
</protein>
<dbReference type="EMBL" id="VSRR010007261">
    <property type="protein sequence ID" value="MPC46543.1"/>
    <property type="molecule type" value="Genomic_DNA"/>
</dbReference>
<feature type="region of interest" description="Disordered" evidence="1">
    <location>
        <begin position="1"/>
        <end position="64"/>
    </location>
</feature>
<sequence length="64" mass="6724">MAGTTITARTKSWSLWLQHRQPSRSEEMTGNRGNGLTSRDKHGGVKPNTAGGGGSGGMASGYYL</sequence>
<keyword evidence="3" id="KW-1185">Reference proteome</keyword>
<reference evidence="2 3" key="1">
    <citation type="submission" date="2019-05" db="EMBL/GenBank/DDBJ databases">
        <title>Another draft genome of Portunus trituberculatus and its Hox gene families provides insights of decapod evolution.</title>
        <authorList>
            <person name="Jeong J.-H."/>
            <person name="Song I."/>
            <person name="Kim S."/>
            <person name="Choi T."/>
            <person name="Kim D."/>
            <person name="Ryu S."/>
            <person name="Kim W."/>
        </authorList>
    </citation>
    <scope>NUCLEOTIDE SEQUENCE [LARGE SCALE GENOMIC DNA]</scope>
    <source>
        <tissue evidence="2">Muscle</tissue>
    </source>
</reference>
<organism evidence="2 3">
    <name type="scientific">Portunus trituberculatus</name>
    <name type="common">Swimming crab</name>
    <name type="synonym">Neptunus trituberculatus</name>
    <dbReference type="NCBI Taxonomy" id="210409"/>
    <lineage>
        <taxon>Eukaryota</taxon>
        <taxon>Metazoa</taxon>
        <taxon>Ecdysozoa</taxon>
        <taxon>Arthropoda</taxon>
        <taxon>Crustacea</taxon>
        <taxon>Multicrustacea</taxon>
        <taxon>Malacostraca</taxon>
        <taxon>Eumalacostraca</taxon>
        <taxon>Eucarida</taxon>
        <taxon>Decapoda</taxon>
        <taxon>Pleocyemata</taxon>
        <taxon>Brachyura</taxon>
        <taxon>Eubrachyura</taxon>
        <taxon>Portunoidea</taxon>
        <taxon>Portunidae</taxon>
        <taxon>Portuninae</taxon>
        <taxon>Portunus</taxon>
    </lineage>
</organism>
<dbReference type="Proteomes" id="UP000324222">
    <property type="component" value="Unassembled WGS sequence"/>
</dbReference>
<accession>A0A5B7FNB2</accession>
<comment type="caution">
    <text evidence="2">The sequence shown here is derived from an EMBL/GenBank/DDBJ whole genome shotgun (WGS) entry which is preliminary data.</text>
</comment>
<feature type="compositionally biased region" description="Polar residues" evidence="1">
    <location>
        <begin position="1"/>
        <end position="15"/>
    </location>
</feature>
<name>A0A5B7FNB2_PORTR</name>
<proteinExistence type="predicted"/>